<dbReference type="AlphaFoldDB" id="A0A3P1TCI7"/>
<evidence type="ECO:0000256" key="4">
    <source>
        <dbReference type="ARBA" id="ARBA00022777"/>
    </source>
</evidence>
<comment type="catalytic activity">
    <reaction evidence="7 8">
        <text>CMP + ATP = CDP + ADP</text>
        <dbReference type="Rhea" id="RHEA:11600"/>
        <dbReference type="ChEBI" id="CHEBI:30616"/>
        <dbReference type="ChEBI" id="CHEBI:58069"/>
        <dbReference type="ChEBI" id="CHEBI:60377"/>
        <dbReference type="ChEBI" id="CHEBI:456216"/>
        <dbReference type="EC" id="2.7.4.25"/>
    </reaction>
</comment>
<dbReference type="InterPro" id="IPR003136">
    <property type="entry name" value="Cytidylate_kin"/>
</dbReference>
<dbReference type="GO" id="GO:0006220">
    <property type="term" value="P:pyrimidine nucleotide metabolic process"/>
    <property type="evidence" value="ECO:0007669"/>
    <property type="project" value="UniProtKB-UniRule"/>
</dbReference>
<organism evidence="10 11">
    <name type="scientific">Arachnia propionica</name>
    <dbReference type="NCBI Taxonomy" id="1750"/>
    <lineage>
        <taxon>Bacteria</taxon>
        <taxon>Bacillati</taxon>
        <taxon>Actinomycetota</taxon>
        <taxon>Actinomycetes</taxon>
        <taxon>Propionibacteriales</taxon>
        <taxon>Propionibacteriaceae</taxon>
        <taxon>Arachnia</taxon>
    </lineage>
</organism>
<dbReference type="Pfam" id="PF02224">
    <property type="entry name" value="Cytidylate_kin"/>
    <property type="match status" value="1"/>
</dbReference>
<evidence type="ECO:0000256" key="6">
    <source>
        <dbReference type="ARBA" id="ARBA00047615"/>
    </source>
</evidence>
<dbReference type="GO" id="GO:0036430">
    <property type="term" value="F:CMP kinase activity"/>
    <property type="evidence" value="ECO:0007669"/>
    <property type="project" value="RHEA"/>
</dbReference>
<dbReference type="GO" id="GO:0005737">
    <property type="term" value="C:cytoplasm"/>
    <property type="evidence" value="ECO:0007669"/>
    <property type="project" value="UniProtKB-SubCell"/>
</dbReference>
<dbReference type="NCBIfam" id="TIGR00017">
    <property type="entry name" value="cmk"/>
    <property type="match status" value="1"/>
</dbReference>
<feature type="binding site" evidence="8">
    <location>
        <begin position="10"/>
        <end position="18"/>
    </location>
    <ligand>
        <name>ATP</name>
        <dbReference type="ChEBI" id="CHEBI:30616"/>
    </ligand>
</feature>
<comment type="catalytic activity">
    <reaction evidence="6 8">
        <text>dCMP + ATP = dCDP + ADP</text>
        <dbReference type="Rhea" id="RHEA:25094"/>
        <dbReference type="ChEBI" id="CHEBI:30616"/>
        <dbReference type="ChEBI" id="CHEBI:57566"/>
        <dbReference type="ChEBI" id="CHEBI:58593"/>
        <dbReference type="ChEBI" id="CHEBI:456216"/>
        <dbReference type="EC" id="2.7.4.25"/>
    </reaction>
</comment>
<evidence type="ECO:0000256" key="8">
    <source>
        <dbReference type="HAMAP-Rule" id="MF_00238"/>
    </source>
</evidence>
<dbReference type="EC" id="2.7.4.25" evidence="8"/>
<evidence type="ECO:0000256" key="1">
    <source>
        <dbReference type="ARBA" id="ARBA00009427"/>
    </source>
</evidence>
<evidence type="ECO:0000256" key="5">
    <source>
        <dbReference type="ARBA" id="ARBA00022840"/>
    </source>
</evidence>
<evidence type="ECO:0000256" key="7">
    <source>
        <dbReference type="ARBA" id="ARBA00048478"/>
    </source>
</evidence>
<protein>
    <recommendedName>
        <fullName evidence="8">Cytidylate kinase</fullName>
        <shortName evidence="8">CK</shortName>
        <ecNumber evidence="8">2.7.4.25</ecNumber>
    </recommendedName>
    <alternativeName>
        <fullName evidence="8">Cytidine monophosphate kinase</fullName>
        <shortName evidence="8">CMP kinase</shortName>
    </alternativeName>
</protein>
<dbReference type="SUPFAM" id="SSF52540">
    <property type="entry name" value="P-loop containing nucleoside triphosphate hydrolases"/>
    <property type="match status" value="1"/>
</dbReference>
<dbReference type="InterPro" id="IPR011994">
    <property type="entry name" value="Cytidylate_kinase_dom"/>
</dbReference>
<dbReference type="GO" id="GO:0005524">
    <property type="term" value="F:ATP binding"/>
    <property type="evidence" value="ECO:0007669"/>
    <property type="project" value="UniProtKB-UniRule"/>
</dbReference>
<keyword evidence="2 8" id="KW-0808">Transferase</keyword>
<dbReference type="OrthoDB" id="9807434at2"/>
<feature type="domain" description="Cytidylate kinase" evidence="9">
    <location>
        <begin position="6"/>
        <end position="214"/>
    </location>
</feature>
<keyword evidence="3 8" id="KW-0547">Nucleotide-binding</keyword>
<evidence type="ECO:0000259" key="9">
    <source>
        <dbReference type="Pfam" id="PF02224"/>
    </source>
</evidence>
<sequence length="219" mass="23642">MGDLVIAMDGPSGVGKSSTAKEVARRLNLAHLDTGAMYRAVACEVRRLGADHDDTEAITGIALSSDLRIATDPDRPRVTIAGRDVTDEIREPEISASVSAVARIPEVRRHLIARMREIIAAHNRRIVVEGRDITTVVAPEAQVRLLLTADPEARIRRRAAELAEVDHRVVTDSIMGRDREDSTVSNFTVATDGVVTIDSTDLTLDEVVEAVLDLAGAHG</sequence>
<dbReference type="HAMAP" id="MF_00238">
    <property type="entry name" value="Cytidyl_kinase_type1"/>
    <property type="match status" value="1"/>
</dbReference>
<keyword evidence="4 8" id="KW-0418">Kinase</keyword>
<comment type="caution">
    <text evidence="10">The sequence shown here is derived from an EMBL/GenBank/DDBJ whole genome shotgun (WGS) entry which is preliminary data.</text>
</comment>
<dbReference type="InterPro" id="IPR027417">
    <property type="entry name" value="P-loop_NTPase"/>
</dbReference>
<evidence type="ECO:0000313" key="10">
    <source>
        <dbReference type="EMBL" id="RRD07172.1"/>
    </source>
</evidence>
<dbReference type="EMBL" id="RQZG01000001">
    <property type="protein sequence ID" value="RRD07172.1"/>
    <property type="molecule type" value="Genomic_DNA"/>
</dbReference>
<dbReference type="GO" id="GO:0036431">
    <property type="term" value="F:dCMP kinase activity"/>
    <property type="evidence" value="ECO:0007669"/>
    <property type="project" value="InterPro"/>
</dbReference>
<evidence type="ECO:0000313" key="11">
    <source>
        <dbReference type="Proteomes" id="UP000280819"/>
    </source>
</evidence>
<keyword evidence="8" id="KW-0963">Cytoplasm</keyword>
<dbReference type="Gene3D" id="3.40.50.300">
    <property type="entry name" value="P-loop containing nucleotide triphosphate hydrolases"/>
    <property type="match status" value="1"/>
</dbReference>
<accession>A0A3P1TCI7</accession>
<reference evidence="10 11" key="1">
    <citation type="submission" date="2018-11" db="EMBL/GenBank/DDBJ databases">
        <title>Genomes From Bacteria Associated with the Canine Oral Cavity: a Test Case for Automated Genome-Based Taxonomic Assignment.</title>
        <authorList>
            <person name="Coil D.A."/>
            <person name="Jospin G."/>
            <person name="Darling A.E."/>
            <person name="Wallis C."/>
            <person name="Davis I.J."/>
            <person name="Harris S."/>
            <person name="Eisen J.A."/>
            <person name="Holcombe L.J."/>
            <person name="O'Flynn C."/>
        </authorList>
    </citation>
    <scope>NUCLEOTIDE SEQUENCE [LARGE SCALE GENOMIC DNA]</scope>
    <source>
        <strain evidence="10 11">OH887_COT-365</strain>
    </source>
</reference>
<evidence type="ECO:0000256" key="2">
    <source>
        <dbReference type="ARBA" id="ARBA00022679"/>
    </source>
</evidence>
<dbReference type="RefSeq" id="WP_124842041.1">
    <property type="nucleotide sequence ID" value="NZ_RQZG01000001.1"/>
</dbReference>
<dbReference type="Proteomes" id="UP000280819">
    <property type="component" value="Unassembled WGS sequence"/>
</dbReference>
<comment type="similarity">
    <text evidence="1 8">Belongs to the cytidylate kinase family. Type 1 subfamily.</text>
</comment>
<comment type="subcellular location">
    <subcellularLocation>
        <location evidence="8">Cytoplasm</location>
    </subcellularLocation>
</comment>
<evidence type="ECO:0000256" key="3">
    <source>
        <dbReference type="ARBA" id="ARBA00022741"/>
    </source>
</evidence>
<proteinExistence type="inferred from homology"/>
<dbReference type="CDD" id="cd02020">
    <property type="entry name" value="CMPK"/>
    <property type="match status" value="1"/>
</dbReference>
<gene>
    <name evidence="8 10" type="primary">cmk</name>
    <name evidence="10" type="ORF">EII34_01430</name>
</gene>
<name>A0A3P1TCI7_9ACTN</name>
<keyword evidence="5 8" id="KW-0067">ATP-binding</keyword>